<dbReference type="GO" id="GO:0030151">
    <property type="term" value="F:molybdenum ion binding"/>
    <property type="evidence" value="ECO:0007669"/>
    <property type="project" value="InterPro"/>
</dbReference>
<accession>A0A0G4ILM4</accession>
<dbReference type="FunFam" id="3.10.120.10:FF:000007">
    <property type="entry name" value="Sulfite oxidase, mitochondrial"/>
    <property type="match status" value="1"/>
</dbReference>
<dbReference type="InterPro" id="IPR001199">
    <property type="entry name" value="Cyt_B5-like_heme/steroid-bd"/>
</dbReference>
<dbReference type="GO" id="GO:0008482">
    <property type="term" value="F:sulfite oxidase activity"/>
    <property type="evidence" value="ECO:0007669"/>
    <property type="project" value="UniProtKB-EC"/>
</dbReference>
<dbReference type="Proteomes" id="UP000039324">
    <property type="component" value="Unassembled WGS sequence"/>
</dbReference>
<evidence type="ECO:0000256" key="12">
    <source>
        <dbReference type="SAM" id="MobiDB-lite"/>
    </source>
</evidence>
<evidence type="ECO:0000256" key="3">
    <source>
        <dbReference type="ARBA" id="ARBA00004569"/>
    </source>
</evidence>
<dbReference type="InterPro" id="IPR008335">
    <property type="entry name" value="Mopterin_OxRdtase_euk"/>
</dbReference>
<proteinExistence type="predicted"/>
<dbReference type="GO" id="GO:0005758">
    <property type="term" value="C:mitochondrial intermembrane space"/>
    <property type="evidence" value="ECO:0007669"/>
    <property type="project" value="UniProtKB-SubCell"/>
</dbReference>
<name>A0A0G4ILM4_PLABS</name>
<evidence type="ECO:0000259" key="13">
    <source>
        <dbReference type="PROSITE" id="PS50255"/>
    </source>
</evidence>
<evidence type="ECO:0000256" key="5">
    <source>
        <dbReference type="ARBA" id="ARBA00012505"/>
    </source>
</evidence>
<dbReference type="InterPro" id="IPR014756">
    <property type="entry name" value="Ig_E-set"/>
</dbReference>
<feature type="region of interest" description="Disordered" evidence="12">
    <location>
        <begin position="164"/>
        <end position="185"/>
    </location>
</feature>
<comment type="pathway">
    <text evidence="4">Energy metabolism; sulfur metabolism.</text>
</comment>
<evidence type="ECO:0000256" key="11">
    <source>
        <dbReference type="ARBA" id="ARBA00023128"/>
    </source>
</evidence>
<dbReference type="AlphaFoldDB" id="A0A0G4ILM4"/>
<reference evidence="15 17" key="2">
    <citation type="submission" date="2018-03" db="EMBL/GenBank/DDBJ databases">
        <authorList>
            <person name="Fogelqvist J."/>
        </authorList>
    </citation>
    <scope>NUCLEOTIDE SEQUENCE [LARGE SCALE GENOMIC DNA]</scope>
</reference>
<evidence type="ECO:0000256" key="8">
    <source>
        <dbReference type="ARBA" id="ARBA00022723"/>
    </source>
</evidence>
<dbReference type="SMART" id="SM01117">
    <property type="entry name" value="Cyt-b5"/>
    <property type="match status" value="1"/>
</dbReference>
<evidence type="ECO:0000256" key="6">
    <source>
        <dbReference type="ARBA" id="ARBA00022505"/>
    </source>
</evidence>
<evidence type="ECO:0000313" key="14">
    <source>
        <dbReference type="EMBL" id="CEO96032.1"/>
    </source>
</evidence>
<evidence type="ECO:0000256" key="4">
    <source>
        <dbReference type="ARBA" id="ARBA00004971"/>
    </source>
</evidence>
<dbReference type="OrthoDB" id="10051395at2759"/>
<dbReference type="CDD" id="cd02111">
    <property type="entry name" value="eukary_SO_Moco"/>
    <property type="match status" value="1"/>
</dbReference>
<organism evidence="14 16">
    <name type="scientific">Plasmodiophora brassicae</name>
    <name type="common">Clubroot disease agent</name>
    <dbReference type="NCBI Taxonomy" id="37360"/>
    <lineage>
        <taxon>Eukaryota</taxon>
        <taxon>Sar</taxon>
        <taxon>Rhizaria</taxon>
        <taxon>Endomyxa</taxon>
        <taxon>Phytomyxea</taxon>
        <taxon>Plasmodiophorida</taxon>
        <taxon>Plasmodiophoridae</taxon>
        <taxon>Plasmodiophora</taxon>
    </lineage>
</organism>
<keyword evidence="6" id="KW-0500">Molybdenum</keyword>
<comment type="subcellular location">
    <subcellularLocation>
        <location evidence="3">Mitochondrion intermembrane space</location>
    </subcellularLocation>
</comment>
<dbReference type="OMA" id="TWHVAEL"/>
<comment type="cofactor">
    <cofactor evidence="2">
        <name>heme b</name>
        <dbReference type="ChEBI" id="CHEBI:60344"/>
    </cofactor>
</comment>
<feature type="region of interest" description="Disordered" evidence="12">
    <location>
        <begin position="47"/>
        <end position="86"/>
    </location>
</feature>
<dbReference type="InterPro" id="IPR005066">
    <property type="entry name" value="MoCF_OxRdtse_dimer"/>
</dbReference>
<protein>
    <recommendedName>
        <fullName evidence="5">sulfite oxidase</fullName>
        <ecNumber evidence="5">1.8.3.1</ecNumber>
    </recommendedName>
</protein>
<dbReference type="GO" id="GO:0006790">
    <property type="term" value="P:sulfur compound metabolic process"/>
    <property type="evidence" value="ECO:0007669"/>
    <property type="project" value="TreeGrafter"/>
</dbReference>
<dbReference type="Pfam" id="PF03404">
    <property type="entry name" value="Mo-co_dimer"/>
    <property type="match status" value="1"/>
</dbReference>
<dbReference type="PRINTS" id="PR00407">
    <property type="entry name" value="EUMOPTERIN"/>
</dbReference>
<evidence type="ECO:0000256" key="2">
    <source>
        <dbReference type="ARBA" id="ARBA00001970"/>
    </source>
</evidence>
<feature type="domain" description="Cytochrome b5 heme-binding" evidence="13">
    <location>
        <begin position="86"/>
        <end position="163"/>
    </location>
</feature>
<dbReference type="SUPFAM" id="SSF56524">
    <property type="entry name" value="Oxidoreductase molybdopterin-binding domain"/>
    <property type="match status" value="1"/>
</dbReference>
<dbReference type="InterPro" id="IPR000572">
    <property type="entry name" value="OxRdtase_Mopterin-bd_dom"/>
</dbReference>
<gene>
    <name evidence="14" type="ORF">PBRA_004722</name>
    <name evidence="15" type="ORF">PLBR_LOCUS637</name>
</gene>
<dbReference type="Pfam" id="PF00174">
    <property type="entry name" value="Oxidored_molyb"/>
    <property type="match status" value="1"/>
</dbReference>
<reference evidence="14 16" key="1">
    <citation type="submission" date="2015-02" db="EMBL/GenBank/DDBJ databases">
        <authorList>
            <person name="Chooi Y.-H."/>
        </authorList>
    </citation>
    <scope>NUCLEOTIDE SEQUENCE [LARGE SCALE GENOMIC DNA]</scope>
    <source>
        <strain evidence="14">E3</strain>
    </source>
</reference>
<dbReference type="InterPro" id="IPR036400">
    <property type="entry name" value="Cyt_B5-like_heme/steroid_sf"/>
</dbReference>
<evidence type="ECO:0000256" key="9">
    <source>
        <dbReference type="ARBA" id="ARBA00023002"/>
    </source>
</evidence>
<comment type="cofactor">
    <cofactor evidence="1">
        <name>Mo-molybdopterin</name>
        <dbReference type="ChEBI" id="CHEBI:71302"/>
    </cofactor>
</comment>
<dbReference type="PROSITE" id="PS00191">
    <property type="entry name" value="CYTOCHROME_B5_1"/>
    <property type="match status" value="1"/>
</dbReference>
<dbReference type="PANTHER" id="PTHR19372">
    <property type="entry name" value="SULFITE REDUCTASE"/>
    <property type="match status" value="1"/>
</dbReference>
<keyword evidence="11 15" id="KW-0496">Mitochondrion</keyword>
<keyword evidence="8" id="KW-0479">Metal-binding</keyword>
<evidence type="ECO:0000313" key="15">
    <source>
        <dbReference type="EMBL" id="SPQ93422.1"/>
    </source>
</evidence>
<dbReference type="EMBL" id="CDSF01000046">
    <property type="protein sequence ID" value="CEO96032.1"/>
    <property type="molecule type" value="Genomic_DNA"/>
</dbReference>
<dbReference type="SUPFAM" id="SSF55856">
    <property type="entry name" value="Cytochrome b5-like heme/steroid binding domain"/>
    <property type="match status" value="1"/>
</dbReference>
<keyword evidence="10" id="KW-0408">Iron</keyword>
<geneLocation type="mitochondrion" evidence="15"/>
<dbReference type="EMBL" id="OVEO01000001">
    <property type="protein sequence ID" value="SPQ93422.1"/>
    <property type="molecule type" value="Genomic_DNA"/>
</dbReference>
<dbReference type="Gene3D" id="2.60.40.650">
    <property type="match status" value="1"/>
</dbReference>
<evidence type="ECO:0000256" key="1">
    <source>
        <dbReference type="ARBA" id="ARBA00001924"/>
    </source>
</evidence>
<dbReference type="FunFam" id="3.90.420.10:FF:000002">
    <property type="entry name" value="sulfite oxidase, mitochondrial"/>
    <property type="match status" value="1"/>
</dbReference>
<dbReference type="GO" id="GO:0020037">
    <property type="term" value="F:heme binding"/>
    <property type="evidence" value="ECO:0007669"/>
    <property type="project" value="InterPro"/>
</dbReference>
<dbReference type="EC" id="1.8.3.1" evidence="5"/>
<dbReference type="STRING" id="37360.A0A0G4ILM4"/>
<dbReference type="PANTHER" id="PTHR19372:SF7">
    <property type="entry name" value="SULFITE OXIDASE, MITOCHONDRIAL"/>
    <property type="match status" value="1"/>
</dbReference>
<dbReference type="PROSITE" id="PS50255">
    <property type="entry name" value="CYTOCHROME_B5_2"/>
    <property type="match status" value="1"/>
</dbReference>
<dbReference type="Gene3D" id="3.10.120.10">
    <property type="entry name" value="Cytochrome b5-like heme/steroid binding domain"/>
    <property type="match status" value="1"/>
</dbReference>
<evidence type="ECO:0000256" key="10">
    <source>
        <dbReference type="ARBA" id="ARBA00023004"/>
    </source>
</evidence>
<keyword evidence="16" id="KW-1185">Reference proteome</keyword>
<sequence length="546" mass="59457">MWPRCRTPALLCASAASQRWHPLAAAVGLAAGVGALGYAITDRAQSESAGVHSKAEVHHRSGMPASVSKKPPAIPDGNGEPPRNPCRVIPRSEVAQHNKEGDIWVTFQGGVYDVTEFVPSHPGGVKILMAAGKSIEPFWSMYRVHDTPETRALLSEFQIGVLPEHERANEPNLSDPYGTDPDRSQKHLTVRSEKPFNAEAPLRSLAENDVTPAADFFVRNHLPVPIIDPDLYELHVSGPGIDERILTLDELKALPKTTIRASIQCAGNGRSAMNSVKAVRGLSWGYGAISTAVWTGVRLIDVLNACGYQPSEDVYHVQFDGYDRDMDNVYGGSIPIGKAVDPRGDVLLAYEMNGEPIPADNGFPVRVVVPGTVGARNVKWLSAVRLAPRESESHWQQADYKGFNPSTDWDHIDYKSSQSIQELPVISAICSPSEGDRITGQAPVTVKGYAFSGGGREIIRVDVSGDGGKTWTTADLSPTDQPEGRHWAARRWTVDLPVPPGVQGPVQLVCKAVDRSYNVQPEQFEPIYNLRGVLCNAWHRVTVTVE</sequence>
<dbReference type="InterPro" id="IPR018506">
    <property type="entry name" value="Cyt_B5_heme-BS"/>
</dbReference>
<dbReference type="Proteomes" id="UP000290189">
    <property type="component" value="Unassembled WGS sequence"/>
</dbReference>
<evidence type="ECO:0000256" key="7">
    <source>
        <dbReference type="ARBA" id="ARBA00022617"/>
    </source>
</evidence>
<evidence type="ECO:0000313" key="17">
    <source>
        <dbReference type="Proteomes" id="UP000290189"/>
    </source>
</evidence>
<dbReference type="SUPFAM" id="SSF81296">
    <property type="entry name" value="E set domains"/>
    <property type="match status" value="1"/>
</dbReference>
<evidence type="ECO:0000313" key="16">
    <source>
        <dbReference type="Proteomes" id="UP000039324"/>
    </source>
</evidence>
<keyword evidence="7" id="KW-0349">Heme</keyword>
<dbReference type="InterPro" id="IPR036374">
    <property type="entry name" value="OxRdtase_Mopterin-bd_sf"/>
</dbReference>
<keyword evidence="9" id="KW-0560">Oxidoreductase</keyword>
<dbReference type="Gene3D" id="3.90.420.10">
    <property type="entry name" value="Oxidoreductase, molybdopterin-binding domain"/>
    <property type="match status" value="1"/>
</dbReference>
<dbReference type="GO" id="GO:0043546">
    <property type="term" value="F:molybdopterin cofactor binding"/>
    <property type="evidence" value="ECO:0007669"/>
    <property type="project" value="TreeGrafter"/>
</dbReference>
<dbReference type="Pfam" id="PF00173">
    <property type="entry name" value="Cyt-b5"/>
    <property type="match status" value="1"/>
</dbReference>